<dbReference type="InterPro" id="IPR015422">
    <property type="entry name" value="PyrdxlP-dep_Trfase_small"/>
</dbReference>
<dbReference type="PIRSF" id="PIRSF000521">
    <property type="entry name" value="Transaminase_4ab_Lys_Orn"/>
    <property type="match status" value="1"/>
</dbReference>
<dbReference type="InterPro" id="IPR015421">
    <property type="entry name" value="PyrdxlP-dep_Trfase_major"/>
</dbReference>
<dbReference type="Pfam" id="PF00202">
    <property type="entry name" value="Aminotran_3"/>
    <property type="match status" value="1"/>
</dbReference>
<evidence type="ECO:0000256" key="8">
    <source>
        <dbReference type="ARBA" id="ARBA00048449"/>
    </source>
</evidence>
<reference evidence="10 11" key="1">
    <citation type="submission" date="2023-09" db="EMBL/GenBank/DDBJ databases">
        <authorList>
            <person name="Rey-Velasco X."/>
        </authorList>
    </citation>
    <scope>NUCLEOTIDE SEQUENCE [LARGE SCALE GENOMIC DNA]</scope>
    <source>
        <strain evidence="10 11">W431</strain>
    </source>
</reference>
<organism evidence="10 11">
    <name type="scientific">Thalassotalea castellviae</name>
    <dbReference type="NCBI Taxonomy" id="3075612"/>
    <lineage>
        <taxon>Bacteria</taxon>
        <taxon>Pseudomonadati</taxon>
        <taxon>Pseudomonadota</taxon>
        <taxon>Gammaproteobacteria</taxon>
        <taxon>Alteromonadales</taxon>
        <taxon>Colwelliaceae</taxon>
        <taxon>Thalassotalea</taxon>
    </lineage>
</organism>
<comment type="caution">
    <text evidence="10">The sequence shown here is derived from an EMBL/GenBank/DDBJ whole genome shotgun (WGS) entry which is preliminary data.</text>
</comment>
<evidence type="ECO:0000256" key="9">
    <source>
        <dbReference type="HAMAP-Rule" id="MF_00834"/>
    </source>
</evidence>
<dbReference type="SUPFAM" id="SSF53383">
    <property type="entry name" value="PLP-dependent transferases"/>
    <property type="match status" value="1"/>
</dbReference>
<keyword evidence="3 9" id="KW-0032">Aminotransferase</keyword>
<feature type="site" description="Participates in the substrate recognition with KAPA and in a stacking interaction with the adenine ring of SAM" evidence="9">
    <location>
        <position position="20"/>
    </location>
</feature>
<feature type="binding site" evidence="9">
    <location>
        <begin position="312"/>
        <end position="313"/>
    </location>
    <ligand>
        <name>pyridoxal 5'-phosphate</name>
        <dbReference type="ChEBI" id="CHEBI:597326"/>
    </ligand>
</feature>
<dbReference type="NCBIfam" id="NF004624">
    <property type="entry name" value="PRK05964.1"/>
    <property type="match status" value="1"/>
</dbReference>
<dbReference type="Gene3D" id="3.40.640.10">
    <property type="entry name" value="Type I PLP-dependent aspartate aminotransferase-like (Major domain)"/>
    <property type="match status" value="1"/>
</dbReference>
<dbReference type="EC" id="2.6.1.62" evidence="9"/>
<name>A0ABU2ZWR0_9GAMM</name>
<accession>A0ABU2ZWR0</accession>
<feature type="binding site" evidence="9">
    <location>
        <position position="395"/>
    </location>
    <ligand>
        <name>substrate</name>
    </ligand>
</feature>
<protein>
    <recommendedName>
        <fullName evidence="9">Adenosylmethionine-8-amino-7-oxononanoate aminotransferase</fullName>
        <ecNumber evidence="9">2.6.1.62</ecNumber>
    </recommendedName>
    <alternativeName>
        <fullName evidence="9">7,8-diamino-pelargonic acid aminotransferase</fullName>
        <shortName evidence="9">DAPA AT</shortName>
        <shortName evidence="9">DAPA aminotransferase</shortName>
    </alternativeName>
    <alternativeName>
        <fullName evidence="9">7,8-diaminononanoate synthase</fullName>
        <shortName evidence="9">DANS</shortName>
    </alternativeName>
    <alternativeName>
        <fullName evidence="9">Diaminopelargonic acid synthase</fullName>
    </alternativeName>
</protein>
<evidence type="ECO:0000256" key="5">
    <source>
        <dbReference type="ARBA" id="ARBA00022691"/>
    </source>
</evidence>
<dbReference type="PANTHER" id="PTHR42684">
    <property type="entry name" value="ADENOSYLMETHIONINE-8-AMINO-7-OXONONANOATE AMINOTRANSFERASE"/>
    <property type="match status" value="1"/>
</dbReference>
<dbReference type="InterPro" id="IPR005814">
    <property type="entry name" value="Aminotrans_3"/>
</dbReference>
<feature type="binding site" evidence="9">
    <location>
        <position position="249"/>
    </location>
    <ligand>
        <name>pyridoxal 5'-phosphate</name>
        <dbReference type="ChEBI" id="CHEBI:597326"/>
    </ligand>
</feature>
<dbReference type="GO" id="GO:0004015">
    <property type="term" value="F:adenosylmethionine-8-amino-7-oxononanoate transaminase activity"/>
    <property type="evidence" value="ECO:0007669"/>
    <property type="project" value="UniProtKB-EC"/>
</dbReference>
<evidence type="ECO:0000313" key="10">
    <source>
        <dbReference type="EMBL" id="MDT0602043.1"/>
    </source>
</evidence>
<dbReference type="PROSITE" id="PS00600">
    <property type="entry name" value="AA_TRANSFER_CLASS_3"/>
    <property type="match status" value="1"/>
</dbReference>
<evidence type="ECO:0000256" key="1">
    <source>
        <dbReference type="ARBA" id="ARBA00001933"/>
    </source>
</evidence>
<comment type="pathway">
    <text evidence="2 9">Cofactor biosynthesis; biotin biosynthesis; 7,8-diaminononanoate from 8-amino-7-oxononanoate (SAM route): step 1/1.</text>
</comment>
<evidence type="ECO:0000256" key="4">
    <source>
        <dbReference type="ARBA" id="ARBA00022679"/>
    </source>
</evidence>
<feature type="binding site" evidence="9">
    <location>
        <position position="311"/>
    </location>
    <ligand>
        <name>substrate</name>
    </ligand>
</feature>
<gene>
    <name evidence="9 10" type="primary">bioA</name>
    <name evidence="10" type="ORF">RM573_00350</name>
</gene>
<comment type="similarity">
    <text evidence="9">Belongs to the class-III pyridoxal-phosphate-dependent aminotransferase family. BioA subfamily.</text>
</comment>
<evidence type="ECO:0000256" key="3">
    <source>
        <dbReference type="ARBA" id="ARBA00022576"/>
    </source>
</evidence>
<comment type="subcellular location">
    <subcellularLocation>
        <location evidence="9">Cytoplasm</location>
    </subcellularLocation>
</comment>
<dbReference type="CDD" id="cd00610">
    <property type="entry name" value="OAT_like"/>
    <property type="match status" value="1"/>
</dbReference>
<evidence type="ECO:0000256" key="2">
    <source>
        <dbReference type="ARBA" id="ARBA00005063"/>
    </source>
</evidence>
<dbReference type="Proteomes" id="UP001266357">
    <property type="component" value="Unassembled WGS sequence"/>
</dbReference>
<dbReference type="InterPro" id="IPR049704">
    <property type="entry name" value="Aminotrans_3_PPA_site"/>
</dbReference>
<feature type="binding site" evidence="9">
    <location>
        <position position="148"/>
    </location>
    <ligand>
        <name>substrate</name>
    </ligand>
</feature>
<keyword evidence="6 9" id="KW-0093">Biotin biosynthesis</keyword>
<comment type="function">
    <text evidence="9">Catalyzes the transfer of the alpha-amino group from S-adenosyl-L-methionine (SAM) to 7-keto-8-aminopelargonic acid (KAPA) to form 7,8-diaminopelargonic acid (DAPA). It is the only aminotransferase known to utilize SAM as an amino donor.</text>
</comment>
<dbReference type="NCBIfam" id="NF005940">
    <property type="entry name" value="PRK07986.1"/>
    <property type="match status" value="1"/>
</dbReference>
<dbReference type="EMBL" id="JAVRIF010000001">
    <property type="protein sequence ID" value="MDT0602043.1"/>
    <property type="molecule type" value="Genomic_DNA"/>
</dbReference>
<feature type="modified residue" description="N6-(pyridoxal phosphate)lysine" evidence="9">
    <location>
        <position position="278"/>
    </location>
</feature>
<dbReference type="InterPro" id="IPR015424">
    <property type="entry name" value="PyrdxlP-dep_Trfase"/>
</dbReference>
<keyword evidence="4 9" id="KW-0808">Transferase</keyword>
<dbReference type="HAMAP" id="MF_00834">
    <property type="entry name" value="BioA"/>
    <property type="match status" value="1"/>
</dbReference>
<feature type="binding site" evidence="9">
    <location>
        <begin position="115"/>
        <end position="116"/>
    </location>
    <ligand>
        <name>pyridoxal 5'-phosphate</name>
        <dbReference type="ChEBI" id="CHEBI:597326"/>
    </ligand>
</feature>
<dbReference type="PANTHER" id="PTHR42684:SF17">
    <property type="entry name" value="ADENOSYLMETHIONINE-8-AMINO-7-OXONONANOATE AMINOTRANSFERASE"/>
    <property type="match status" value="1"/>
</dbReference>
<feature type="binding site" evidence="9">
    <location>
        <position position="278"/>
    </location>
    <ligand>
        <name>substrate</name>
    </ligand>
</feature>
<keyword evidence="11" id="KW-1185">Reference proteome</keyword>
<keyword evidence="7 9" id="KW-0663">Pyridoxal phosphate</keyword>
<sequence>MNNKHTELLEFDRQHIWHPYTSMSKPLPSYLVESAHGVEIKLSSGETLIDGMSSWWSVLHGYNHPVLNQALTEQAQDFSHIMFGGLTHQPAIDLAKKLIHLTPKTLDKVFFSDSGSVAVEVALKMALQYWQSKGQADKYRVMTVRNGYHGDTFAAMSVCDPITGMHQIFEKVLMKSIFAPAPSINIDETWHDDEITTLEALFKQHHHETAAFIIEPIVQGTGGMRFYHPNYLKAVRQLCDQYQILFIADEIATGLGRTGKLFACEWANISPDIMCLGKTLTGGYLTLAATLCTAEIAQTISEGEASCFMHGPTYMANPLACAVANASIDLLINQDWQHKISSIELQFQQQLLPLKQCNKVASTRVLGSIGVVETTHAVNVATIQKRFVELGVWIRPFGKLIYIMPPLVINKTQISQLVLAIKTVLSEDECFLD</sequence>
<keyword evidence="5 9" id="KW-0949">S-adenosyl-L-methionine</keyword>
<feature type="binding site" evidence="9">
    <location>
        <position position="55"/>
    </location>
    <ligand>
        <name>substrate</name>
    </ligand>
</feature>
<evidence type="ECO:0000313" key="11">
    <source>
        <dbReference type="Proteomes" id="UP001266357"/>
    </source>
</evidence>
<dbReference type="InterPro" id="IPR005815">
    <property type="entry name" value="BioA"/>
</dbReference>
<comment type="subunit">
    <text evidence="9">Homodimer.</text>
</comment>
<comment type="cofactor">
    <cofactor evidence="1 9">
        <name>pyridoxal 5'-phosphate</name>
        <dbReference type="ChEBI" id="CHEBI:597326"/>
    </cofactor>
</comment>
<keyword evidence="9" id="KW-0963">Cytoplasm</keyword>
<dbReference type="Gene3D" id="3.90.1150.10">
    <property type="entry name" value="Aspartate Aminotransferase, domain 1"/>
    <property type="match status" value="1"/>
</dbReference>
<proteinExistence type="inferred from homology"/>
<dbReference type="RefSeq" id="WP_311575533.1">
    <property type="nucleotide sequence ID" value="NZ_JAVRIF010000001.1"/>
</dbReference>
<dbReference type="NCBIfam" id="TIGR00508">
    <property type="entry name" value="bioA"/>
    <property type="match status" value="1"/>
</dbReference>
<comment type="catalytic activity">
    <reaction evidence="8 9">
        <text>(8S)-8-amino-7-oxononanoate + S-adenosyl-L-methionine = S-adenosyl-4-methylsulfanyl-2-oxobutanoate + (7R,8S)-7,8-diammoniononanoate</text>
        <dbReference type="Rhea" id="RHEA:16861"/>
        <dbReference type="ChEBI" id="CHEBI:16490"/>
        <dbReference type="ChEBI" id="CHEBI:59789"/>
        <dbReference type="ChEBI" id="CHEBI:149468"/>
        <dbReference type="ChEBI" id="CHEBI:149469"/>
        <dbReference type="EC" id="2.6.1.62"/>
    </reaction>
</comment>
<evidence type="ECO:0000256" key="6">
    <source>
        <dbReference type="ARBA" id="ARBA00022756"/>
    </source>
</evidence>
<evidence type="ECO:0000256" key="7">
    <source>
        <dbReference type="ARBA" id="ARBA00022898"/>
    </source>
</evidence>